<sequence>MSLPSDDGRAPSNPGASPPDLSAAPSDLKAALGWASARLAEAGVASPAADAQWIAAHAMGVSRGELMAASLRGAPTPEGFERLVERRAHREPLQHILGTAGFYGLELEVGPGVFVPRPETETLVEQALEILHGLVAREPAPENDVPATYDAQAASRQVRIADWCAGSGAIAAALASHVTEAKGQAPVHIEAVEASGEAASFARRNLARTGVELIEEDVFTHYAAKPGCLDMVCVNPPYVPDATPIRDVETQFFDPHTALYGGGGDGLSIPFALIELAGHTLRPGGVILMEHAEEQGSPLRHAACATGAFNRTQTSTDLTGRDRVTIMWRNEAEAAV</sequence>
<organism evidence="9 10">
    <name type="scientific">Pseudoglutamicibacter albus</name>
    <dbReference type="NCBI Taxonomy" id="98671"/>
    <lineage>
        <taxon>Bacteria</taxon>
        <taxon>Bacillati</taxon>
        <taxon>Actinomycetota</taxon>
        <taxon>Actinomycetes</taxon>
        <taxon>Micrococcales</taxon>
        <taxon>Micrococcaceae</taxon>
        <taxon>Pseudoglutamicibacter</taxon>
    </lineage>
</organism>
<dbReference type="Gene3D" id="3.40.50.150">
    <property type="entry name" value="Vaccinia Virus protein VP39"/>
    <property type="match status" value="1"/>
</dbReference>
<proteinExistence type="predicted"/>
<evidence type="ECO:0000259" key="7">
    <source>
        <dbReference type="Pfam" id="PF05175"/>
    </source>
</evidence>
<feature type="domain" description="Methyltransferase small" evidence="7">
    <location>
        <begin position="156"/>
        <end position="254"/>
    </location>
</feature>
<reference evidence="9" key="1">
    <citation type="submission" date="2023-07" db="EMBL/GenBank/DDBJ databases">
        <title>Sequencing the genomes of 1000 actinobacteria strains.</title>
        <authorList>
            <person name="Klenk H.-P."/>
        </authorList>
    </citation>
    <scope>NUCLEOTIDE SEQUENCE</scope>
    <source>
        <strain evidence="9">DSM 13068</strain>
    </source>
</reference>
<dbReference type="RefSeq" id="WP_310246898.1">
    <property type="nucleotide sequence ID" value="NZ_JAVDXX010000001.1"/>
</dbReference>
<dbReference type="InterPro" id="IPR029063">
    <property type="entry name" value="SAM-dependent_MTases_sf"/>
</dbReference>
<dbReference type="InterPro" id="IPR040758">
    <property type="entry name" value="PrmC_N"/>
</dbReference>
<keyword evidence="10" id="KW-1185">Reference proteome</keyword>
<dbReference type="SUPFAM" id="SSF53335">
    <property type="entry name" value="S-adenosyl-L-methionine-dependent methyltransferases"/>
    <property type="match status" value="1"/>
</dbReference>
<evidence type="ECO:0000313" key="10">
    <source>
        <dbReference type="Proteomes" id="UP001180715"/>
    </source>
</evidence>
<dbReference type="PANTHER" id="PTHR18895:SF74">
    <property type="entry name" value="MTRF1L RELEASE FACTOR GLUTAMINE METHYLTRANSFERASE"/>
    <property type="match status" value="1"/>
</dbReference>
<dbReference type="PANTHER" id="PTHR18895">
    <property type="entry name" value="HEMK METHYLTRANSFERASE"/>
    <property type="match status" value="1"/>
</dbReference>
<comment type="caution">
    <text evidence="9">The sequence shown here is derived from an EMBL/GenBank/DDBJ whole genome shotgun (WGS) entry which is preliminary data.</text>
</comment>
<evidence type="ECO:0000256" key="4">
    <source>
        <dbReference type="ARBA" id="ARBA00022691"/>
    </source>
</evidence>
<accession>A0ABU1YZG8</accession>
<feature type="region of interest" description="Disordered" evidence="6">
    <location>
        <begin position="1"/>
        <end position="25"/>
    </location>
</feature>
<dbReference type="InterPro" id="IPR050320">
    <property type="entry name" value="N5-glutamine_MTase"/>
</dbReference>
<dbReference type="Pfam" id="PF17827">
    <property type="entry name" value="PrmC_N"/>
    <property type="match status" value="1"/>
</dbReference>
<dbReference type="Pfam" id="PF05175">
    <property type="entry name" value="MTS"/>
    <property type="match status" value="1"/>
</dbReference>
<evidence type="ECO:0000256" key="1">
    <source>
        <dbReference type="ARBA" id="ARBA00012771"/>
    </source>
</evidence>
<evidence type="ECO:0000313" key="9">
    <source>
        <dbReference type="EMBL" id="MDR7293735.1"/>
    </source>
</evidence>
<keyword evidence="4" id="KW-0949">S-adenosyl-L-methionine</keyword>
<protein>
    <recommendedName>
        <fullName evidence="1">peptide chain release factor N(5)-glutamine methyltransferase</fullName>
        <ecNumber evidence="1">2.1.1.297</ecNumber>
    </recommendedName>
</protein>
<dbReference type="Gene3D" id="1.10.8.10">
    <property type="entry name" value="DNA helicase RuvA subunit, C-terminal domain"/>
    <property type="match status" value="1"/>
</dbReference>
<dbReference type="EC" id="2.1.1.297" evidence="1"/>
<keyword evidence="3 9" id="KW-0808">Transferase</keyword>
<feature type="domain" description="Release factor glutamine methyltransferase N-terminal" evidence="8">
    <location>
        <begin position="31"/>
        <end position="98"/>
    </location>
</feature>
<evidence type="ECO:0000256" key="5">
    <source>
        <dbReference type="ARBA" id="ARBA00048391"/>
    </source>
</evidence>
<evidence type="ECO:0000256" key="6">
    <source>
        <dbReference type="SAM" id="MobiDB-lite"/>
    </source>
</evidence>
<dbReference type="InterPro" id="IPR007848">
    <property type="entry name" value="Small_mtfrase_dom"/>
</dbReference>
<evidence type="ECO:0000259" key="8">
    <source>
        <dbReference type="Pfam" id="PF17827"/>
    </source>
</evidence>
<gene>
    <name evidence="9" type="ORF">J2S67_001003</name>
</gene>
<evidence type="ECO:0000256" key="3">
    <source>
        <dbReference type="ARBA" id="ARBA00022679"/>
    </source>
</evidence>
<dbReference type="InterPro" id="IPR004556">
    <property type="entry name" value="HemK-like"/>
</dbReference>
<dbReference type="EMBL" id="JAVDXX010000001">
    <property type="protein sequence ID" value="MDR7293735.1"/>
    <property type="molecule type" value="Genomic_DNA"/>
</dbReference>
<dbReference type="GO" id="GO:0102559">
    <property type="term" value="F:peptide chain release factor N(5)-glutamine methyltransferase activity"/>
    <property type="evidence" value="ECO:0007669"/>
    <property type="project" value="UniProtKB-EC"/>
</dbReference>
<comment type="catalytic activity">
    <reaction evidence="5">
        <text>L-glutaminyl-[peptide chain release factor] + S-adenosyl-L-methionine = N(5)-methyl-L-glutaminyl-[peptide chain release factor] + S-adenosyl-L-homocysteine + H(+)</text>
        <dbReference type="Rhea" id="RHEA:42896"/>
        <dbReference type="Rhea" id="RHEA-COMP:10271"/>
        <dbReference type="Rhea" id="RHEA-COMP:10272"/>
        <dbReference type="ChEBI" id="CHEBI:15378"/>
        <dbReference type="ChEBI" id="CHEBI:30011"/>
        <dbReference type="ChEBI" id="CHEBI:57856"/>
        <dbReference type="ChEBI" id="CHEBI:59789"/>
        <dbReference type="ChEBI" id="CHEBI:61891"/>
        <dbReference type="EC" id="2.1.1.297"/>
    </reaction>
</comment>
<name>A0ABU1YZG8_9MICC</name>
<dbReference type="Proteomes" id="UP001180715">
    <property type="component" value="Unassembled WGS sequence"/>
</dbReference>
<dbReference type="GO" id="GO:0032259">
    <property type="term" value="P:methylation"/>
    <property type="evidence" value="ECO:0007669"/>
    <property type="project" value="UniProtKB-KW"/>
</dbReference>
<keyword evidence="2 9" id="KW-0489">Methyltransferase</keyword>
<evidence type="ECO:0000256" key="2">
    <source>
        <dbReference type="ARBA" id="ARBA00022603"/>
    </source>
</evidence>
<dbReference type="CDD" id="cd02440">
    <property type="entry name" value="AdoMet_MTases"/>
    <property type="match status" value="1"/>
</dbReference>
<dbReference type="NCBIfam" id="TIGR00536">
    <property type="entry name" value="hemK_fam"/>
    <property type="match status" value="1"/>
</dbReference>